<dbReference type="GO" id="GO:0005634">
    <property type="term" value="C:nucleus"/>
    <property type="evidence" value="ECO:0007669"/>
    <property type="project" value="UniProtKB-SubCell"/>
</dbReference>
<evidence type="ECO:0000256" key="2">
    <source>
        <dbReference type="ARBA" id="ARBA00022723"/>
    </source>
</evidence>
<feature type="domain" description="C2H2-type" evidence="9">
    <location>
        <begin position="55"/>
        <end position="83"/>
    </location>
</feature>
<gene>
    <name evidence="10" type="ORF">RCC_01919</name>
</gene>
<evidence type="ECO:0000259" key="9">
    <source>
        <dbReference type="PROSITE" id="PS50157"/>
    </source>
</evidence>
<evidence type="ECO:0000256" key="6">
    <source>
        <dbReference type="ARBA" id="ARBA00023242"/>
    </source>
</evidence>
<dbReference type="STRING" id="112498.A0A2D3V3J7"/>
<keyword evidence="2" id="KW-0479">Metal-binding</keyword>
<dbReference type="InterPro" id="IPR013087">
    <property type="entry name" value="Znf_C2H2_type"/>
</dbReference>
<dbReference type="RefSeq" id="XP_023622972.1">
    <property type="nucleotide sequence ID" value="XM_023767204.1"/>
</dbReference>
<dbReference type="GO" id="GO:0008270">
    <property type="term" value="F:zinc ion binding"/>
    <property type="evidence" value="ECO:0007669"/>
    <property type="project" value="UniProtKB-KW"/>
</dbReference>
<dbReference type="SUPFAM" id="SSF57667">
    <property type="entry name" value="beta-beta-alpha zinc fingers"/>
    <property type="match status" value="1"/>
</dbReference>
<evidence type="ECO:0000256" key="7">
    <source>
        <dbReference type="PROSITE-ProRule" id="PRU00042"/>
    </source>
</evidence>
<keyword evidence="5" id="KW-0862">Zinc</keyword>
<evidence type="ECO:0000256" key="1">
    <source>
        <dbReference type="ARBA" id="ARBA00004123"/>
    </source>
</evidence>
<reference evidence="10 11" key="1">
    <citation type="submission" date="2016-03" db="EMBL/GenBank/DDBJ databases">
        <authorList>
            <person name="Ploux O."/>
        </authorList>
    </citation>
    <scope>NUCLEOTIDE SEQUENCE [LARGE SCALE GENOMIC DNA]</scope>
    <source>
        <strain evidence="10 11">URUG2</strain>
    </source>
</reference>
<evidence type="ECO:0000256" key="4">
    <source>
        <dbReference type="ARBA" id="ARBA00022771"/>
    </source>
</evidence>
<feature type="domain" description="C2H2-type" evidence="9">
    <location>
        <begin position="27"/>
        <end position="54"/>
    </location>
</feature>
<dbReference type="InterPro" id="IPR036236">
    <property type="entry name" value="Znf_C2H2_sf"/>
</dbReference>
<comment type="subcellular location">
    <subcellularLocation>
        <location evidence="1">Nucleus</location>
    </subcellularLocation>
</comment>
<accession>A0A2D3V3J7</accession>
<dbReference type="SMART" id="SM00355">
    <property type="entry name" value="ZnF_C2H2"/>
    <property type="match status" value="2"/>
</dbReference>
<feature type="region of interest" description="Disordered" evidence="8">
    <location>
        <begin position="147"/>
        <end position="199"/>
    </location>
</feature>
<dbReference type="OrthoDB" id="10018191at2759"/>
<keyword evidence="4 7" id="KW-0863">Zinc-finger</keyword>
<proteinExistence type="predicted"/>
<dbReference type="Gene3D" id="3.30.160.60">
    <property type="entry name" value="Classic Zinc Finger"/>
    <property type="match status" value="2"/>
</dbReference>
<protein>
    <recommendedName>
        <fullName evidence="9">C2H2-type domain-containing protein</fullName>
    </recommendedName>
</protein>
<evidence type="ECO:0000256" key="8">
    <source>
        <dbReference type="SAM" id="MobiDB-lite"/>
    </source>
</evidence>
<keyword evidence="3" id="KW-0677">Repeat</keyword>
<dbReference type="GO" id="GO:0000978">
    <property type="term" value="F:RNA polymerase II cis-regulatory region sequence-specific DNA binding"/>
    <property type="evidence" value="ECO:0007669"/>
    <property type="project" value="InterPro"/>
</dbReference>
<dbReference type="GeneID" id="35597145"/>
<evidence type="ECO:0000256" key="3">
    <source>
        <dbReference type="ARBA" id="ARBA00022737"/>
    </source>
</evidence>
<dbReference type="PROSITE" id="PS00028">
    <property type="entry name" value="ZINC_FINGER_C2H2_1"/>
    <property type="match status" value="2"/>
</dbReference>
<organism evidence="10 11">
    <name type="scientific">Ramularia collo-cygni</name>
    <dbReference type="NCBI Taxonomy" id="112498"/>
    <lineage>
        <taxon>Eukaryota</taxon>
        <taxon>Fungi</taxon>
        <taxon>Dikarya</taxon>
        <taxon>Ascomycota</taxon>
        <taxon>Pezizomycotina</taxon>
        <taxon>Dothideomycetes</taxon>
        <taxon>Dothideomycetidae</taxon>
        <taxon>Mycosphaerellales</taxon>
        <taxon>Mycosphaerellaceae</taxon>
        <taxon>Ramularia</taxon>
    </lineage>
</organism>
<evidence type="ECO:0000313" key="11">
    <source>
        <dbReference type="Proteomes" id="UP000225277"/>
    </source>
</evidence>
<dbReference type="InterPro" id="IPR051059">
    <property type="entry name" value="VerF-like"/>
</dbReference>
<dbReference type="PANTHER" id="PTHR40626:SF11">
    <property type="entry name" value="ZINC FINGER PROTEIN YPR022C"/>
    <property type="match status" value="1"/>
</dbReference>
<dbReference type="PROSITE" id="PS50157">
    <property type="entry name" value="ZINC_FINGER_C2H2_2"/>
    <property type="match status" value="2"/>
</dbReference>
<evidence type="ECO:0000313" key="10">
    <source>
        <dbReference type="EMBL" id="CZT16079.1"/>
    </source>
</evidence>
<dbReference type="PANTHER" id="PTHR40626">
    <property type="entry name" value="MIP31509P"/>
    <property type="match status" value="1"/>
</dbReference>
<sequence>MVSSNIDSASQSQAQTIQHQPSANRRYQCPTCFKSFKRREHQLRHVRSHTQEKPYACKYCPSRFGRKDLVTRHQKTLHADQYKESEVLANVETTPTQDHLLPEQHPLANPAANETNGIPDMALDPSMWAIDPSLSQAAANDSPYFVNHQQTHSVPGHHSEMQNSDLPVPDGGEGFSAGYPDEYGAQMQARGSHESSQFG</sequence>
<dbReference type="GO" id="GO:0000981">
    <property type="term" value="F:DNA-binding transcription factor activity, RNA polymerase II-specific"/>
    <property type="evidence" value="ECO:0007669"/>
    <property type="project" value="InterPro"/>
</dbReference>
<feature type="region of interest" description="Disordered" evidence="8">
    <location>
        <begin position="1"/>
        <end position="23"/>
    </location>
</feature>
<keyword evidence="11" id="KW-1185">Reference proteome</keyword>
<dbReference type="GO" id="GO:0000785">
    <property type="term" value="C:chromatin"/>
    <property type="evidence" value="ECO:0007669"/>
    <property type="project" value="TreeGrafter"/>
</dbReference>
<dbReference type="Pfam" id="PF00096">
    <property type="entry name" value="zf-C2H2"/>
    <property type="match status" value="2"/>
</dbReference>
<name>A0A2D3V3J7_9PEZI</name>
<dbReference type="EMBL" id="FJUY01000002">
    <property type="protein sequence ID" value="CZT16079.1"/>
    <property type="molecule type" value="Genomic_DNA"/>
</dbReference>
<dbReference type="AlphaFoldDB" id="A0A2D3V3J7"/>
<dbReference type="Proteomes" id="UP000225277">
    <property type="component" value="Unassembled WGS sequence"/>
</dbReference>
<evidence type="ECO:0000256" key="5">
    <source>
        <dbReference type="ARBA" id="ARBA00022833"/>
    </source>
</evidence>
<keyword evidence="6" id="KW-0539">Nucleus</keyword>